<keyword evidence="2" id="KW-1185">Reference proteome</keyword>
<organism evidence="1 2">
    <name type="scientific">Actinopolymorpha pittospori</name>
    <dbReference type="NCBI Taxonomy" id="648752"/>
    <lineage>
        <taxon>Bacteria</taxon>
        <taxon>Bacillati</taxon>
        <taxon>Actinomycetota</taxon>
        <taxon>Actinomycetes</taxon>
        <taxon>Propionibacteriales</taxon>
        <taxon>Actinopolymorphaceae</taxon>
        <taxon>Actinopolymorpha</taxon>
    </lineage>
</organism>
<evidence type="ECO:0000313" key="2">
    <source>
        <dbReference type="Proteomes" id="UP000638648"/>
    </source>
</evidence>
<dbReference type="InterPro" id="IPR007344">
    <property type="entry name" value="GrpB/CoaE"/>
</dbReference>
<reference evidence="1" key="1">
    <citation type="submission" date="2020-10" db="EMBL/GenBank/DDBJ databases">
        <title>Sequencing the genomes of 1000 actinobacteria strains.</title>
        <authorList>
            <person name="Klenk H.-P."/>
        </authorList>
    </citation>
    <scope>NUCLEOTIDE SEQUENCE</scope>
    <source>
        <strain evidence="1">DSM 45354</strain>
    </source>
</reference>
<dbReference type="PANTHER" id="PTHR34822">
    <property type="entry name" value="GRPB DOMAIN PROTEIN (AFU_ORTHOLOGUE AFUA_1G01530)"/>
    <property type="match status" value="1"/>
</dbReference>
<dbReference type="Gene3D" id="3.30.460.10">
    <property type="entry name" value="Beta Polymerase, domain 2"/>
    <property type="match status" value="1"/>
</dbReference>
<evidence type="ECO:0000313" key="1">
    <source>
        <dbReference type="EMBL" id="MBE1605405.1"/>
    </source>
</evidence>
<name>A0A927MR82_9ACTN</name>
<sequence length="186" mass="21098">MDAAHTDERVQIVAYRDTWPGTFAVLGSRLRGGLGDVALRIDHIGSTSVPGLAAKPVIDIQISVAEFEPVDSFRGPLRELGFEHRVDNPDRTKRYFREAPGQRRTHIHVRRSGSFSQQYALLFRDYLRAHADAAKEYADVKRQCAAEHSHDREAYVEAKAFFVWELIRRADGWAQRIGWQPGPSDA</sequence>
<protein>
    <submittedName>
        <fullName evidence="1">GrpB-like predicted nucleotidyltransferase (UPF0157 family)</fullName>
    </submittedName>
</protein>
<dbReference type="EMBL" id="JADBEM010000001">
    <property type="protein sequence ID" value="MBE1605405.1"/>
    <property type="molecule type" value="Genomic_DNA"/>
</dbReference>
<dbReference type="RefSeq" id="WP_192749749.1">
    <property type="nucleotide sequence ID" value="NZ_BAABJL010000199.1"/>
</dbReference>
<dbReference type="AlphaFoldDB" id="A0A927MR82"/>
<dbReference type="Pfam" id="PF04229">
    <property type="entry name" value="GrpB"/>
    <property type="match status" value="1"/>
</dbReference>
<dbReference type="SUPFAM" id="SSF81301">
    <property type="entry name" value="Nucleotidyltransferase"/>
    <property type="match status" value="1"/>
</dbReference>
<dbReference type="PANTHER" id="PTHR34822:SF1">
    <property type="entry name" value="GRPB FAMILY PROTEIN"/>
    <property type="match status" value="1"/>
</dbReference>
<comment type="caution">
    <text evidence="1">The sequence shown here is derived from an EMBL/GenBank/DDBJ whole genome shotgun (WGS) entry which is preliminary data.</text>
</comment>
<proteinExistence type="predicted"/>
<dbReference type="InterPro" id="IPR043519">
    <property type="entry name" value="NT_sf"/>
</dbReference>
<accession>A0A927MR82</accession>
<gene>
    <name evidence="1" type="ORF">HEB94_002253</name>
</gene>
<dbReference type="Proteomes" id="UP000638648">
    <property type="component" value="Unassembled WGS sequence"/>
</dbReference>